<gene>
    <name evidence="2" type="ORF">S12H4_57177</name>
</gene>
<accession>X1VV05</accession>
<dbReference type="AlphaFoldDB" id="X1VV05"/>
<organism evidence="2">
    <name type="scientific">marine sediment metagenome</name>
    <dbReference type="NCBI Taxonomy" id="412755"/>
    <lineage>
        <taxon>unclassified sequences</taxon>
        <taxon>metagenomes</taxon>
        <taxon>ecological metagenomes</taxon>
    </lineage>
</organism>
<evidence type="ECO:0000256" key="1">
    <source>
        <dbReference type="SAM" id="Phobius"/>
    </source>
</evidence>
<sequence>MQDMYLAGSIVFILSMLTVIGTLISDILLAWIDPRIRGAV</sequence>
<feature type="transmembrane region" description="Helical" evidence="1">
    <location>
        <begin position="6"/>
        <end position="32"/>
    </location>
</feature>
<keyword evidence="1" id="KW-0472">Membrane</keyword>
<reference evidence="2" key="1">
    <citation type="journal article" date="2014" name="Front. Microbiol.">
        <title>High frequency of phylogenetically diverse reductive dehalogenase-homologous genes in deep subseafloor sedimentary metagenomes.</title>
        <authorList>
            <person name="Kawai M."/>
            <person name="Futagami T."/>
            <person name="Toyoda A."/>
            <person name="Takaki Y."/>
            <person name="Nishi S."/>
            <person name="Hori S."/>
            <person name="Arai W."/>
            <person name="Tsubouchi T."/>
            <person name="Morono Y."/>
            <person name="Uchiyama I."/>
            <person name="Ito T."/>
            <person name="Fujiyama A."/>
            <person name="Inagaki F."/>
            <person name="Takami H."/>
        </authorList>
    </citation>
    <scope>NUCLEOTIDE SEQUENCE</scope>
    <source>
        <strain evidence="2">Expedition CK06-06</strain>
    </source>
</reference>
<keyword evidence="1" id="KW-0812">Transmembrane</keyword>
<name>X1VV05_9ZZZZ</name>
<keyword evidence="1" id="KW-1133">Transmembrane helix</keyword>
<dbReference type="EMBL" id="BARW01036933">
    <property type="protein sequence ID" value="GAJ21576.1"/>
    <property type="molecule type" value="Genomic_DNA"/>
</dbReference>
<proteinExistence type="predicted"/>
<evidence type="ECO:0000313" key="2">
    <source>
        <dbReference type="EMBL" id="GAJ21576.1"/>
    </source>
</evidence>
<comment type="caution">
    <text evidence="2">The sequence shown here is derived from an EMBL/GenBank/DDBJ whole genome shotgun (WGS) entry which is preliminary data.</text>
</comment>
<protein>
    <submittedName>
        <fullName evidence="2">Uncharacterized protein</fullName>
    </submittedName>
</protein>